<protein>
    <recommendedName>
        <fullName evidence="1">Putative DNA-binding domain-containing protein</fullName>
    </recommendedName>
</protein>
<dbReference type="Proteomes" id="UP000321514">
    <property type="component" value="Unassembled WGS sequence"/>
</dbReference>
<evidence type="ECO:0000259" key="1">
    <source>
        <dbReference type="Pfam" id="PF09836"/>
    </source>
</evidence>
<evidence type="ECO:0000313" key="4">
    <source>
        <dbReference type="Proteomes" id="UP000183760"/>
    </source>
</evidence>
<organism evidence="2 5">
    <name type="scientific">Myxococcus fulvus</name>
    <dbReference type="NCBI Taxonomy" id="33"/>
    <lineage>
        <taxon>Bacteria</taxon>
        <taxon>Pseudomonadati</taxon>
        <taxon>Myxococcota</taxon>
        <taxon>Myxococcia</taxon>
        <taxon>Myxococcales</taxon>
        <taxon>Cystobacterineae</taxon>
        <taxon>Myxococcaceae</taxon>
        <taxon>Myxococcus</taxon>
    </lineage>
</organism>
<keyword evidence="4" id="KW-1185">Reference proteome</keyword>
<reference evidence="2 5" key="2">
    <citation type="submission" date="2019-07" db="EMBL/GenBank/DDBJ databases">
        <title>Whole genome shotgun sequence of Myxococcus fulvus NBRC 100333.</title>
        <authorList>
            <person name="Hosoyama A."/>
            <person name="Uohara A."/>
            <person name="Ohji S."/>
            <person name="Ichikawa N."/>
        </authorList>
    </citation>
    <scope>NUCLEOTIDE SEQUENCE [LARGE SCALE GENOMIC DNA]</scope>
    <source>
        <strain evidence="2 5">NBRC 100333</strain>
    </source>
</reference>
<accession>A0A511T3P6</accession>
<dbReference type="EMBL" id="BJXR01000027">
    <property type="protein sequence ID" value="GEN08233.1"/>
    <property type="molecule type" value="Genomic_DNA"/>
</dbReference>
<dbReference type="Proteomes" id="UP000183760">
    <property type="component" value="Unassembled WGS sequence"/>
</dbReference>
<dbReference type="InterPro" id="IPR018640">
    <property type="entry name" value="DUF2063"/>
</dbReference>
<dbReference type="Gene3D" id="1.10.150.690">
    <property type="entry name" value="DUF2063"/>
    <property type="match status" value="1"/>
</dbReference>
<evidence type="ECO:0000313" key="3">
    <source>
        <dbReference type="EMBL" id="SEU21914.1"/>
    </source>
</evidence>
<name>A0A511T3P6_MYXFU</name>
<proteinExistence type="predicted"/>
<dbReference type="RefSeq" id="WP_074956265.1">
    <property type="nucleotide sequence ID" value="NZ_BJXR01000027.1"/>
</dbReference>
<evidence type="ECO:0000313" key="5">
    <source>
        <dbReference type="Proteomes" id="UP000321514"/>
    </source>
</evidence>
<dbReference type="InterPro" id="IPR044922">
    <property type="entry name" value="DUF2063_N_sf"/>
</dbReference>
<reference evidence="3 4" key="1">
    <citation type="submission" date="2016-10" db="EMBL/GenBank/DDBJ databases">
        <authorList>
            <person name="Varghese N."/>
            <person name="Submissions S."/>
        </authorList>
    </citation>
    <scope>NUCLEOTIDE SEQUENCE [LARGE SCALE GENOMIC DNA]</scope>
    <source>
        <strain evidence="3 4">DSM 16525</strain>
    </source>
</reference>
<dbReference type="STRING" id="1334629.MFUL124B02_29660"/>
<evidence type="ECO:0000313" key="2">
    <source>
        <dbReference type="EMBL" id="GEN08233.1"/>
    </source>
</evidence>
<dbReference type="EMBL" id="FOIB01000006">
    <property type="protein sequence ID" value="SEU21914.1"/>
    <property type="molecule type" value="Genomic_DNA"/>
</dbReference>
<dbReference type="OrthoDB" id="5380749at2"/>
<sequence length="241" mass="26266">MKPELKHFFDGMGAYLAKPGTASLEQLYARHPGWDAPARRVSIYGDFVRGHVRGAVEKLYPLLRRAVGPEAWTSLVEGYTLTRPARHHEVNRLGESFPAFIADSLVSHGLPPHAAELARFEWTDFAVFSSQSPSPARVEALTPNPTLAVLEHTFRLCAHVRSRGEGGAPERGEELALLWRHPVDLVTYYQEATPPTLLVLKMAVEGLSASDVTAATGMPEADVLDAVARLSRDGLVLTPGG</sequence>
<gene>
    <name evidence="2" type="ORF">MFU01_32700</name>
    <name evidence="3" type="ORF">SAMN05443572_106341</name>
</gene>
<comment type="caution">
    <text evidence="2">The sequence shown here is derived from an EMBL/GenBank/DDBJ whole genome shotgun (WGS) entry which is preliminary data.</text>
</comment>
<dbReference type="AlphaFoldDB" id="A0A511T3P6"/>
<feature type="domain" description="Putative DNA-binding" evidence="1">
    <location>
        <begin position="34"/>
        <end position="101"/>
    </location>
</feature>
<dbReference type="Pfam" id="PF09836">
    <property type="entry name" value="DUF2063"/>
    <property type="match status" value="1"/>
</dbReference>